<proteinExistence type="predicted"/>
<protein>
    <submittedName>
        <fullName evidence="1">Uncharacterized protein</fullName>
    </submittedName>
</protein>
<evidence type="ECO:0000313" key="1">
    <source>
        <dbReference type="EMBL" id="AAT46501.1"/>
    </source>
</evidence>
<keyword evidence="1" id="KW-0614">Plasmid</keyword>
<sequence>MVTIENGVIKISGKEYPIGYLIPEVLKAITQSATVRVLSHIPVGNETFLVQYIMYWYFDVNVFPYAAEKCLIKFKDSEVEITFKFGEEKLTAFVRYEDVLEGIVHSMG</sequence>
<dbReference type="RefSeq" id="WP_011182872.1">
    <property type="nucleotide sequence ID" value="NC_005969.1"/>
</dbReference>
<accession>Q6H0Z5</accession>
<dbReference type="AlphaFoldDB" id="Q6H0Z5"/>
<name>Q6H0Z5_9CREN</name>
<organism evidence="1">
    <name type="scientific">Sulfolobus tengchongensis</name>
    <dbReference type="NCBI Taxonomy" id="207809"/>
    <lineage>
        <taxon>Archaea</taxon>
        <taxon>Thermoproteota</taxon>
        <taxon>Thermoprotei</taxon>
        <taxon>Sulfolobales</taxon>
        <taxon>Sulfolobaceae</taxon>
        <taxon>Sulfolobus</taxon>
    </lineage>
</organism>
<dbReference type="EMBL" id="AY517480">
    <property type="protein sequence ID" value="AAT46501.1"/>
    <property type="molecule type" value="Genomic_DNA"/>
</dbReference>
<geneLocation type="plasmid" evidence="1">
    <name>pTC</name>
</geneLocation>
<reference evidence="1" key="1">
    <citation type="submission" date="2004-01" db="EMBL/GenBank/DDBJ databases">
        <title>Plasmid pTC and its variants of hyperthermoacidophilic archaeon Sulfolobus tengchongensis.</title>
        <authorList>
            <person name="Xiang X."/>
            <person name="Huang L."/>
        </authorList>
    </citation>
    <scope>NUCLEOTIDE SEQUENCE</scope>
    <source>
        <plasmid evidence="1">pTC</plasmid>
    </source>
</reference>